<evidence type="ECO:0000256" key="3">
    <source>
        <dbReference type="ARBA" id="ARBA00004123"/>
    </source>
</evidence>
<comment type="cofactor">
    <cofactor evidence="1">
        <name>Fe(2+)</name>
        <dbReference type="ChEBI" id="CHEBI:29033"/>
    </cofactor>
</comment>
<dbReference type="Pfam" id="PF00628">
    <property type="entry name" value="PHD"/>
    <property type="match status" value="1"/>
</dbReference>
<evidence type="ECO:0000256" key="16">
    <source>
        <dbReference type="ARBA" id="ARBA00023242"/>
    </source>
</evidence>
<evidence type="ECO:0000256" key="12">
    <source>
        <dbReference type="ARBA" id="ARBA00023002"/>
    </source>
</evidence>
<protein>
    <recommendedName>
        <fullName evidence="6">JmjC domain-containing histone demethylation protein 1</fullName>
        <ecNumber evidence="5">1.14.11.27</ecNumber>
    </recommendedName>
    <alternativeName>
        <fullName evidence="17">[Histone-H3]-lysine-36 demethylase 1</fullName>
    </alternativeName>
</protein>
<evidence type="ECO:0000256" key="11">
    <source>
        <dbReference type="ARBA" id="ARBA00022964"/>
    </source>
</evidence>
<comment type="subcellular location">
    <subcellularLocation>
        <location evidence="3">Nucleus</location>
    </subcellularLocation>
</comment>
<dbReference type="InterPro" id="IPR011011">
    <property type="entry name" value="Znf_FYVE_PHD"/>
</dbReference>
<keyword evidence="12" id="KW-0560">Oxidoreductase</keyword>
<evidence type="ECO:0000256" key="2">
    <source>
        <dbReference type="ARBA" id="ARBA00003909"/>
    </source>
</evidence>
<dbReference type="PROSITE" id="PS50016">
    <property type="entry name" value="ZF_PHD_2"/>
    <property type="match status" value="1"/>
</dbReference>
<dbReference type="InterPro" id="IPR001965">
    <property type="entry name" value="Znf_PHD"/>
</dbReference>
<dbReference type="AlphaFoldDB" id="A0A077WNS7"/>
<dbReference type="CDD" id="cd15517">
    <property type="entry name" value="PHD_TCF19_like"/>
    <property type="match status" value="1"/>
</dbReference>
<dbReference type="InterPro" id="IPR019786">
    <property type="entry name" value="Zinc_finger_PHD-type_CS"/>
</dbReference>
<keyword evidence="14" id="KW-0805">Transcription regulation</keyword>
<dbReference type="GO" id="GO:0008270">
    <property type="term" value="F:zinc ion binding"/>
    <property type="evidence" value="ECO:0007669"/>
    <property type="project" value="UniProtKB-KW"/>
</dbReference>
<dbReference type="InterPro" id="IPR003347">
    <property type="entry name" value="JmjC_dom"/>
</dbReference>
<evidence type="ECO:0000256" key="15">
    <source>
        <dbReference type="ARBA" id="ARBA00023163"/>
    </source>
</evidence>
<comment type="catalytic activity">
    <reaction evidence="18">
        <text>N(6),N(6)-dimethyl-L-lysyl(36)-[histone H3] + 2 2-oxoglutarate + 2 O2 = L-lysyl(36)-[histone H3] + 2 formaldehyde + 2 succinate + 2 CO2</text>
        <dbReference type="Rhea" id="RHEA:42032"/>
        <dbReference type="Rhea" id="RHEA-COMP:9785"/>
        <dbReference type="Rhea" id="RHEA-COMP:9787"/>
        <dbReference type="ChEBI" id="CHEBI:15379"/>
        <dbReference type="ChEBI" id="CHEBI:16526"/>
        <dbReference type="ChEBI" id="CHEBI:16810"/>
        <dbReference type="ChEBI" id="CHEBI:16842"/>
        <dbReference type="ChEBI" id="CHEBI:29969"/>
        <dbReference type="ChEBI" id="CHEBI:30031"/>
        <dbReference type="ChEBI" id="CHEBI:61976"/>
        <dbReference type="EC" id="1.14.11.27"/>
    </reaction>
</comment>
<dbReference type="InterPro" id="IPR019787">
    <property type="entry name" value="Znf_PHD-finger"/>
</dbReference>
<evidence type="ECO:0000256" key="20">
    <source>
        <dbReference type="SAM" id="MobiDB-lite"/>
    </source>
</evidence>
<feature type="compositionally biased region" description="Polar residues" evidence="20">
    <location>
        <begin position="457"/>
        <end position="466"/>
    </location>
</feature>
<evidence type="ECO:0000256" key="10">
    <source>
        <dbReference type="ARBA" id="ARBA00022853"/>
    </source>
</evidence>
<organism evidence="23">
    <name type="scientific">Lichtheimia ramosa</name>
    <dbReference type="NCBI Taxonomy" id="688394"/>
    <lineage>
        <taxon>Eukaryota</taxon>
        <taxon>Fungi</taxon>
        <taxon>Fungi incertae sedis</taxon>
        <taxon>Mucoromycota</taxon>
        <taxon>Mucoromycotina</taxon>
        <taxon>Mucoromycetes</taxon>
        <taxon>Mucorales</taxon>
        <taxon>Lichtheimiaceae</taxon>
        <taxon>Lichtheimia</taxon>
    </lineage>
</organism>
<dbReference type="EMBL" id="LK023328">
    <property type="protein sequence ID" value="CDS09000.1"/>
    <property type="molecule type" value="Genomic_DNA"/>
</dbReference>
<evidence type="ECO:0000259" key="21">
    <source>
        <dbReference type="PROSITE" id="PS50016"/>
    </source>
</evidence>
<feature type="domain" description="PHD-type" evidence="21">
    <location>
        <begin position="5"/>
        <end position="59"/>
    </location>
</feature>
<keyword evidence="7" id="KW-0479">Metal-binding</keyword>
<evidence type="ECO:0000256" key="9">
    <source>
        <dbReference type="ARBA" id="ARBA00022833"/>
    </source>
</evidence>
<dbReference type="PANTHER" id="PTHR23123">
    <property type="entry name" value="PHD/F-BOX CONTAINING PROTEIN"/>
    <property type="match status" value="1"/>
</dbReference>
<evidence type="ECO:0000256" key="8">
    <source>
        <dbReference type="ARBA" id="ARBA00022771"/>
    </source>
</evidence>
<keyword evidence="8 19" id="KW-0863">Zinc-finger</keyword>
<evidence type="ECO:0000256" key="13">
    <source>
        <dbReference type="ARBA" id="ARBA00023004"/>
    </source>
</evidence>
<keyword evidence="16" id="KW-0539">Nucleus</keyword>
<evidence type="ECO:0000256" key="6">
    <source>
        <dbReference type="ARBA" id="ARBA00015153"/>
    </source>
</evidence>
<evidence type="ECO:0000256" key="19">
    <source>
        <dbReference type="PROSITE-ProRule" id="PRU00146"/>
    </source>
</evidence>
<evidence type="ECO:0000256" key="17">
    <source>
        <dbReference type="ARBA" id="ARBA00031083"/>
    </source>
</evidence>
<keyword evidence="13" id="KW-0408">Iron</keyword>
<dbReference type="Pfam" id="PF17811">
    <property type="entry name" value="JHD"/>
    <property type="match status" value="1"/>
</dbReference>
<dbReference type="PROSITE" id="PS51184">
    <property type="entry name" value="JMJC"/>
    <property type="match status" value="1"/>
</dbReference>
<evidence type="ECO:0000256" key="4">
    <source>
        <dbReference type="ARBA" id="ARBA00008037"/>
    </source>
</evidence>
<comment type="similarity">
    <text evidence="4">Belongs to the JHDM1 histone demethylase family.</text>
</comment>
<dbReference type="GO" id="GO:0140680">
    <property type="term" value="F:histone H3K36me/H3K36me2 demethylase activity"/>
    <property type="evidence" value="ECO:0007669"/>
    <property type="project" value="UniProtKB-EC"/>
</dbReference>
<dbReference type="EC" id="1.14.11.27" evidence="5"/>
<name>A0A077WNS7_9FUNG</name>
<dbReference type="InterPro" id="IPR041070">
    <property type="entry name" value="JHD"/>
</dbReference>
<feature type="domain" description="JmjC" evidence="22">
    <location>
        <begin position="196"/>
        <end position="359"/>
    </location>
</feature>
<evidence type="ECO:0000313" key="23">
    <source>
        <dbReference type="EMBL" id="CDS09000.1"/>
    </source>
</evidence>
<keyword evidence="9" id="KW-0862">Zinc</keyword>
<feature type="region of interest" description="Disordered" evidence="20">
    <location>
        <begin position="444"/>
        <end position="495"/>
    </location>
</feature>
<dbReference type="SMART" id="SM00249">
    <property type="entry name" value="PHD"/>
    <property type="match status" value="1"/>
</dbReference>
<dbReference type="Gene3D" id="2.60.120.650">
    <property type="entry name" value="Cupin"/>
    <property type="match status" value="1"/>
</dbReference>
<dbReference type="GO" id="GO:0005634">
    <property type="term" value="C:nucleus"/>
    <property type="evidence" value="ECO:0007669"/>
    <property type="project" value="UniProtKB-SubCell"/>
</dbReference>
<reference evidence="23" key="1">
    <citation type="journal article" date="2014" name="Genome Announc.">
        <title>De novo whole-genome sequence and genome annotation of Lichtheimia ramosa.</title>
        <authorList>
            <person name="Linde J."/>
            <person name="Schwartze V."/>
            <person name="Binder U."/>
            <person name="Lass-Florl C."/>
            <person name="Voigt K."/>
            <person name="Horn F."/>
        </authorList>
    </citation>
    <scope>NUCLEOTIDE SEQUENCE</scope>
    <source>
        <strain evidence="23">JMRC FSU:6197</strain>
    </source>
</reference>
<keyword evidence="11" id="KW-0223">Dioxygenase</keyword>
<keyword evidence="10" id="KW-0156">Chromatin regulator</keyword>
<gene>
    <name evidence="23" type="ORF">LRAMOSA10360</name>
</gene>
<evidence type="ECO:0000256" key="7">
    <source>
        <dbReference type="ARBA" id="ARBA00022723"/>
    </source>
</evidence>
<dbReference type="Gene3D" id="6.10.280.250">
    <property type="match status" value="1"/>
</dbReference>
<comment type="function">
    <text evidence="2">Histone demethylase that specifically demethylates 'Lys-36' of histone H3, thereby playing a central role in histone code.</text>
</comment>
<dbReference type="PROSITE" id="PS01359">
    <property type="entry name" value="ZF_PHD_1"/>
    <property type="match status" value="1"/>
</dbReference>
<evidence type="ECO:0000256" key="1">
    <source>
        <dbReference type="ARBA" id="ARBA00001954"/>
    </source>
</evidence>
<dbReference type="Pfam" id="PF02373">
    <property type="entry name" value="JmjC"/>
    <property type="match status" value="1"/>
</dbReference>
<evidence type="ECO:0000256" key="14">
    <source>
        <dbReference type="ARBA" id="ARBA00023015"/>
    </source>
</evidence>
<dbReference type="SMART" id="SM00558">
    <property type="entry name" value="JmjC"/>
    <property type="match status" value="1"/>
</dbReference>
<evidence type="ECO:0000259" key="22">
    <source>
        <dbReference type="PROSITE" id="PS51184"/>
    </source>
</evidence>
<accession>A0A077WNS7</accession>
<evidence type="ECO:0000256" key="5">
    <source>
        <dbReference type="ARBA" id="ARBA00013246"/>
    </source>
</evidence>
<proteinExistence type="inferred from homology"/>
<dbReference type="OrthoDB" id="5876800at2759"/>
<evidence type="ECO:0000256" key="18">
    <source>
        <dbReference type="ARBA" id="ARBA00047915"/>
    </source>
</evidence>
<dbReference type="SUPFAM" id="SSF57903">
    <property type="entry name" value="FYVE/PHD zinc finger"/>
    <property type="match status" value="1"/>
</dbReference>
<sequence length="495" mass="56813">MDSNTEKCRYCSSQSASSTSNVWIRCDACDAWYHAHCLGLDAKECDRIEQYHCPECTTSHGPSTYKANVRKSQRERVRLNYADLNNGKTADQEIWKRILNAHTFVKDPFKRYHGSQVTLELLRKTGMREPFVIESPDGLDMQMPSQSITVNDIADAIGHDHPVEVMDVATQSEVPNWTMGQWASYYNDQDKDRTRNVISLEISDTKLAESIVRPKIVRELDWIDHIWPSSLKPKEYPKVQLYCLMGIKDSYTDFHVDFGGSSVFYHVVKGSKVFYFIEPTTTNMRKYQKWSSSPDQSMTFFADEVKKCYAVHIKQGNTMIIPTGWIHAVYTPEDSLVIGGNFLHAMNISAQLQVYDIESATKVPAKFRFPFYKRMNWYAAHYYHDLLQGKFTSVLSKYELEGLISLAQWLKKDIQSGARKDIPHDISNPSALLSQLINMVESEMEKQHIPKRKRSSSIDSLGNTMDNHVKEEGDDLIQETTLPAKRRKSIGKDTS</sequence>
<dbReference type="SUPFAM" id="SSF51197">
    <property type="entry name" value="Clavaminate synthase-like"/>
    <property type="match status" value="1"/>
</dbReference>
<dbReference type="InterPro" id="IPR050690">
    <property type="entry name" value="JHDM1_Histone_Demethylase"/>
</dbReference>
<keyword evidence="15" id="KW-0804">Transcription</keyword>